<feature type="domain" description="LysM" evidence="6">
    <location>
        <begin position="279"/>
        <end position="325"/>
    </location>
</feature>
<dbReference type="InterPro" id="IPR052210">
    <property type="entry name" value="LysM1-like"/>
</dbReference>
<feature type="chain" id="PRO_5040901240" description="LysM domain-containing protein" evidence="5">
    <location>
        <begin position="24"/>
        <end position="327"/>
    </location>
</feature>
<gene>
    <name evidence="7" type="ORF">N7456_011319</name>
</gene>
<dbReference type="PANTHER" id="PTHR34997">
    <property type="entry name" value="AM15"/>
    <property type="match status" value="1"/>
</dbReference>
<dbReference type="GO" id="GO:0008061">
    <property type="term" value="F:chitin binding"/>
    <property type="evidence" value="ECO:0007669"/>
    <property type="project" value="UniProtKB-KW"/>
</dbReference>
<dbReference type="AlphaFoldDB" id="A0A9W9JZR5"/>
<dbReference type="InterPro" id="IPR036779">
    <property type="entry name" value="LysM_dom_sf"/>
</dbReference>
<feature type="domain" description="LysM" evidence="6">
    <location>
        <begin position="54"/>
        <end position="101"/>
    </location>
</feature>
<feature type="signal peptide" evidence="5">
    <location>
        <begin position="1"/>
        <end position="23"/>
    </location>
</feature>
<comment type="caution">
    <text evidence="7">The sequence shown here is derived from an EMBL/GenBank/DDBJ whole genome shotgun (WGS) entry which is preliminary data.</text>
</comment>
<dbReference type="EMBL" id="JAPQKH010000007">
    <property type="protein sequence ID" value="KAJ5087703.1"/>
    <property type="molecule type" value="Genomic_DNA"/>
</dbReference>
<keyword evidence="3" id="KW-0843">Virulence</keyword>
<proteinExistence type="predicted"/>
<feature type="region of interest" description="Disordered" evidence="4">
    <location>
        <begin position="169"/>
        <end position="188"/>
    </location>
</feature>
<evidence type="ECO:0000256" key="4">
    <source>
        <dbReference type="SAM" id="MobiDB-lite"/>
    </source>
</evidence>
<evidence type="ECO:0000259" key="6">
    <source>
        <dbReference type="PROSITE" id="PS51782"/>
    </source>
</evidence>
<dbReference type="OrthoDB" id="2281372at2759"/>
<feature type="compositionally biased region" description="Low complexity" evidence="4">
    <location>
        <begin position="169"/>
        <end position="182"/>
    </location>
</feature>
<organism evidence="7 8">
    <name type="scientific">Penicillium angulare</name>
    <dbReference type="NCBI Taxonomy" id="116970"/>
    <lineage>
        <taxon>Eukaryota</taxon>
        <taxon>Fungi</taxon>
        <taxon>Dikarya</taxon>
        <taxon>Ascomycota</taxon>
        <taxon>Pezizomycotina</taxon>
        <taxon>Eurotiomycetes</taxon>
        <taxon>Eurotiomycetidae</taxon>
        <taxon>Eurotiales</taxon>
        <taxon>Aspergillaceae</taxon>
        <taxon>Penicillium</taxon>
    </lineage>
</organism>
<dbReference type="CDD" id="cd00118">
    <property type="entry name" value="LysM"/>
    <property type="match status" value="2"/>
</dbReference>
<evidence type="ECO:0000313" key="7">
    <source>
        <dbReference type="EMBL" id="KAJ5087703.1"/>
    </source>
</evidence>
<dbReference type="Proteomes" id="UP001149165">
    <property type="component" value="Unassembled WGS sequence"/>
</dbReference>
<dbReference type="PANTHER" id="PTHR34997:SF2">
    <property type="entry name" value="LYSM DOMAIN-CONTAINING PROTEIN-RELATED"/>
    <property type="match status" value="1"/>
</dbReference>
<accession>A0A9W9JZR5</accession>
<dbReference type="SUPFAM" id="SSF54106">
    <property type="entry name" value="LysM domain"/>
    <property type="match status" value="2"/>
</dbReference>
<dbReference type="InterPro" id="IPR018392">
    <property type="entry name" value="LysM"/>
</dbReference>
<dbReference type="PROSITE" id="PS51782">
    <property type="entry name" value="LYSM"/>
    <property type="match status" value="3"/>
</dbReference>
<name>A0A9W9JZR5_9EURO</name>
<evidence type="ECO:0000256" key="3">
    <source>
        <dbReference type="ARBA" id="ARBA00023026"/>
    </source>
</evidence>
<reference evidence="7" key="2">
    <citation type="journal article" date="2023" name="IMA Fungus">
        <title>Comparative genomic study of the Penicillium genus elucidates a diverse pangenome and 15 lateral gene transfer events.</title>
        <authorList>
            <person name="Petersen C."/>
            <person name="Sorensen T."/>
            <person name="Nielsen M.R."/>
            <person name="Sondergaard T.E."/>
            <person name="Sorensen J.L."/>
            <person name="Fitzpatrick D.A."/>
            <person name="Frisvad J.C."/>
            <person name="Nielsen K.L."/>
        </authorList>
    </citation>
    <scope>NUCLEOTIDE SEQUENCE</scope>
    <source>
        <strain evidence="7">IBT 30069</strain>
    </source>
</reference>
<sequence length="327" mass="34342">MISNIRLSHILLVAAATSGVATAATVNDDSPGWENGPTATGPTDADLTTNCDYFINDVASGDTCEMVEDYFGITETQFESWNPALKESSTCKMVTGNSYCVSGPDGVATSAVASVTAATTLTISGSAAIQDQYLDFTLAQFYAWNPAISKGCKGLVEGDYVCVQANGTSTSTSTSTSSSSSSFPTQTGVTSKCNKWHYVSGNDTCESILSEFDLTKAQFYDWNPATGVNCTSLWRKVDVCVGVPGFTPSPTTTAATATATETGSTPSPVQSGIASGCTKYYKVQKGDSCQSVEKEYNITAANFLKWNPAVGSDCSDLEVNVYYCVAV</sequence>
<keyword evidence="2 5" id="KW-0732">Signal</keyword>
<evidence type="ECO:0000256" key="2">
    <source>
        <dbReference type="ARBA" id="ARBA00022729"/>
    </source>
</evidence>
<evidence type="ECO:0000256" key="5">
    <source>
        <dbReference type="SAM" id="SignalP"/>
    </source>
</evidence>
<protein>
    <recommendedName>
        <fullName evidence="6">LysM domain-containing protein</fullName>
    </recommendedName>
</protein>
<keyword evidence="1" id="KW-0147">Chitin-binding</keyword>
<reference evidence="7" key="1">
    <citation type="submission" date="2022-11" db="EMBL/GenBank/DDBJ databases">
        <authorList>
            <person name="Petersen C."/>
        </authorList>
    </citation>
    <scope>NUCLEOTIDE SEQUENCE</scope>
    <source>
        <strain evidence="7">IBT 30069</strain>
    </source>
</reference>
<evidence type="ECO:0000256" key="1">
    <source>
        <dbReference type="ARBA" id="ARBA00022669"/>
    </source>
</evidence>
<evidence type="ECO:0000313" key="8">
    <source>
        <dbReference type="Proteomes" id="UP001149165"/>
    </source>
</evidence>
<feature type="domain" description="LysM" evidence="6">
    <location>
        <begin position="195"/>
        <end position="241"/>
    </location>
</feature>
<dbReference type="SMART" id="SM00257">
    <property type="entry name" value="LysM"/>
    <property type="match status" value="3"/>
</dbReference>
<keyword evidence="8" id="KW-1185">Reference proteome</keyword>
<dbReference type="Pfam" id="PF01476">
    <property type="entry name" value="LysM"/>
    <property type="match status" value="2"/>
</dbReference>
<dbReference type="Gene3D" id="3.10.350.10">
    <property type="entry name" value="LysM domain"/>
    <property type="match status" value="4"/>
</dbReference>